<keyword evidence="2" id="KW-1133">Transmembrane helix</keyword>
<evidence type="ECO:0000313" key="4">
    <source>
        <dbReference type="Proteomes" id="UP001597119"/>
    </source>
</evidence>
<gene>
    <name evidence="3" type="ORF">ACFR9U_17905</name>
</gene>
<protein>
    <submittedName>
        <fullName evidence="3">Uncharacterized protein</fullName>
    </submittedName>
</protein>
<accession>A0ABD6CGN6</accession>
<organism evidence="3 4">
    <name type="scientific">Halorientalis brevis</name>
    <dbReference type="NCBI Taxonomy" id="1126241"/>
    <lineage>
        <taxon>Archaea</taxon>
        <taxon>Methanobacteriati</taxon>
        <taxon>Methanobacteriota</taxon>
        <taxon>Stenosarchaea group</taxon>
        <taxon>Halobacteria</taxon>
        <taxon>Halobacteriales</taxon>
        <taxon>Haloarculaceae</taxon>
        <taxon>Halorientalis</taxon>
    </lineage>
</organism>
<keyword evidence="4" id="KW-1185">Reference proteome</keyword>
<dbReference type="Proteomes" id="UP001597119">
    <property type="component" value="Unassembled WGS sequence"/>
</dbReference>
<dbReference type="EMBL" id="JBHUDJ010000014">
    <property type="protein sequence ID" value="MFD1588856.1"/>
    <property type="molecule type" value="Genomic_DNA"/>
</dbReference>
<proteinExistence type="predicted"/>
<evidence type="ECO:0000313" key="3">
    <source>
        <dbReference type="EMBL" id="MFD1588856.1"/>
    </source>
</evidence>
<keyword evidence="2" id="KW-0472">Membrane</keyword>
<feature type="transmembrane region" description="Helical" evidence="2">
    <location>
        <begin position="36"/>
        <end position="55"/>
    </location>
</feature>
<evidence type="ECO:0000256" key="1">
    <source>
        <dbReference type="SAM" id="MobiDB-lite"/>
    </source>
</evidence>
<dbReference type="RefSeq" id="WP_247378511.1">
    <property type="nucleotide sequence ID" value="NZ_JALLGV010000005.1"/>
</dbReference>
<evidence type="ECO:0000256" key="2">
    <source>
        <dbReference type="SAM" id="Phobius"/>
    </source>
</evidence>
<sequence length="56" mass="5772">MTDRSGSDRNPLAPYSPCDLPPGVGGDTDPRLGTSVLLAVMVRVVLAVLVPLLGVL</sequence>
<name>A0ABD6CGN6_9EURY</name>
<keyword evidence="2" id="KW-0812">Transmembrane</keyword>
<reference evidence="3 4" key="1">
    <citation type="journal article" date="2019" name="Int. J. Syst. Evol. Microbiol.">
        <title>The Global Catalogue of Microorganisms (GCM) 10K type strain sequencing project: providing services to taxonomists for standard genome sequencing and annotation.</title>
        <authorList>
            <consortium name="The Broad Institute Genomics Platform"/>
            <consortium name="The Broad Institute Genome Sequencing Center for Infectious Disease"/>
            <person name="Wu L."/>
            <person name="Ma J."/>
        </authorList>
    </citation>
    <scope>NUCLEOTIDE SEQUENCE [LARGE SCALE GENOMIC DNA]</scope>
    <source>
        <strain evidence="3 4">CGMCC 1.12125</strain>
    </source>
</reference>
<dbReference type="AlphaFoldDB" id="A0ABD6CGN6"/>
<comment type="caution">
    <text evidence="3">The sequence shown here is derived from an EMBL/GenBank/DDBJ whole genome shotgun (WGS) entry which is preliminary data.</text>
</comment>
<feature type="region of interest" description="Disordered" evidence="1">
    <location>
        <begin position="1"/>
        <end position="27"/>
    </location>
</feature>